<dbReference type="RefSeq" id="WP_029719421.1">
    <property type="nucleotide sequence ID" value="NZ_JAJUIW010000003.1"/>
</dbReference>
<dbReference type="PANTHER" id="PTHR21666:SF270">
    <property type="entry name" value="MUREIN HYDROLASE ACTIVATOR ENVC"/>
    <property type="match status" value="1"/>
</dbReference>
<accession>A0A073B9T0</accession>
<dbReference type="EMBL" id="JNVU01000025">
    <property type="protein sequence ID" value="KEI44519.1"/>
    <property type="molecule type" value="Genomic_DNA"/>
</dbReference>
<feature type="domain" description="M23ase beta-sheet core" evidence="2">
    <location>
        <begin position="174"/>
        <end position="268"/>
    </location>
</feature>
<evidence type="ECO:0000259" key="2">
    <source>
        <dbReference type="Pfam" id="PF01551"/>
    </source>
</evidence>
<dbReference type="SUPFAM" id="SSF51261">
    <property type="entry name" value="Duplicated hybrid motif"/>
    <property type="match status" value="1"/>
</dbReference>
<name>A0A073B9T0_9PSEU</name>
<dbReference type="Pfam" id="PF01551">
    <property type="entry name" value="Peptidase_M23"/>
    <property type="match status" value="1"/>
</dbReference>
<dbReference type="OrthoDB" id="1099523at2"/>
<feature type="region of interest" description="Disordered" evidence="1">
    <location>
        <begin position="51"/>
        <end position="71"/>
    </location>
</feature>
<dbReference type="InterPro" id="IPR016047">
    <property type="entry name" value="M23ase_b-sheet_dom"/>
</dbReference>
<keyword evidence="4" id="KW-1185">Reference proteome</keyword>
<reference evidence="3 4" key="1">
    <citation type="submission" date="2014-06" db="EMBL/GenBank/DDBJ databases">
        <title>Saccharopolyspora rectivirgula DSM-43113 Genome sequencing.</title>
        <authorList>
            <person name="Barrera C."/>
            <person name="Millon L."/>
            <person name="Rognon B."/>
            <person name="Zaugg C."/>
            <person name="Monod M."/>
        </authorList>
    </citation>
    <scope>NUCLEOTIDE SEQUENCE [LARGE SCALE GENOMIC DNA]</scope>
    <source>
        <strain evidence="3 4">DSM 43113</strain>
    </source>
</reference>
<dbReference type="InterPro" id="IPR050570">
    <property type="entry name" value="Cell_wall_metabolism_enzyme"/>
</dbReference>
<dbReference type="GO" id="GO:0004222">
    <property type="term" value="F:metalloendopeptidase activity"/>
    <property type="evidence" value="ECO:0007669"/>
    <property type="project" value="TreeGrafter"/>
</dbReference>
<gene>
    <name evidence="3" type="ORF">GU90_10165</name>
</gene>
<comment type="caution">
    <text evidence="3">The sequence shown here is derived from an EMBL/GenBank/DDBJ whole genome shotgun (WGS) entry which is preliminary data.</text>
</comment>
<proteinExistence type="predicted"/>
<sequence>MGKHSRGGPPTGTLPAAVRRIARTLRRHRGEVGGKIVAALVATGALTAIGQPLASGSGQRTSDDDVARVHGSTSAPAIQLLAAEPPISTAAEQQKIQKSETINRQRAARAEAARKAAEAAAAKAKAEAERRAAQEAARAEAARRTAEEAAQRAEVAKPAEGVLTSGYGARWGSTHQGIDIANEIGTPVRSAAAGEVITAGPASGFGLWVRVQHDDGTITVYGHVNTIDVSVGERVAAGEQIATMGNRGQSTGPHLHFEVLQNGSKVNPLSWLEEHGVQL</sequence>
<feature type="compositionally biased region" description="Basic and acidic residues" evidence="1">
    <location>
        <begin position="124"/>
        <end position="157"/>
    </location>
</feature>
<dbReference type="InterPro" id="IPR011055">
    <property type="entry name" value="Dup_hybrid_motif"/>
</dbReference>
<feature type="region of interest" description="Disordered" evidence="1">
    <location>
        <begin position="121"/>
        <end position="158"/>
    </location>
</feature>
<dbReference type="CDD" id="cd12797">
    <property type="entry name" value="M23_peptidase"/>
    <property type="match status" value="1"/>
</dbReference>
<organism evidence="3 4">
    <name type="scientific">Saccharopolyspora rectivirgula</name>
    <dbReference type="NCBI Taxonomy" id="28042"/>
    <lineage>
        <taxon>Bacteria</taxon>
        <taxon>Bacillati</taxon>
        <taxon>Actinomycetota</taxon>
        <taxon>Actinomycetes</taxon>
        <taxon>Pseudonocardiales</taxon>
        <taxon>Pseudonocardiaceae</taxon>
        <taxon>Saccharopolyspora</taxon>
    </lineage>
</organism>
<evidence type="ECO:0000313" key="4">
    <source>
        <dbReference type="Proteomes" id="UP000031419"/>
    </source>
</evidence>
<evidence type="ECO:0000256" key="1">
    <source>
        <dbReference type="SAM" id="MobiDB-lite"/>
    </source>
</evidence>
<dbReference type="AlphaFoldDB" id="A0A073B9T0"/>
<dbReference type="PANTHER" id="PTHR21666">
    <property type="entry name" value="PEPTIDASE-RELATED"/>
    <property type="match status" value="1"/>
</dbReference>
<dbReference type="Gene3D" id="2.70.70.10">
    <property type="entry name" value="Glucose Permease (Domain IIA)"/>
    <property type="match status" value="1"/>
</dbReference>
<dbReference type="eggNOG" id="COG0739">
    <property type="taxonomic scope" value="Bacteria"/>
</dbReference>
<protein>
    <recommendedName>
        <fullName evidence="2">M23ase beta-sheet core domain-containing protein</fullName>
    </recommendedName>
</protein>
<evidence type="ECO:0000313" key="3">
    <source>
        <dbReference type="EMBL" id="KEI44519.1"/>
    </source>
</evidence>
<dbReference type="Proteomes" id="UP000031419">
    <property type="component" value="Unassembled WGS sequence"/>
</dbReference>
<dbReference type="STRING" id="28042.GU90_10165"/>